<evidence type="ECO:0000313" key="2">
    <source>
        <dbReference type="Proteomes" id="UP000288388"/>
    </source>
</evidence>
<dbReference type="Pfam" id="PF19385">
    <property type="entry name" value="DUF5960"/>
    <property type="match status" value="1"/>
</dbReference>
<organism evidence="1 2">
    <name type="scientific">Enterococcus avium</name>
    <name type="common">Streptococcus avium</name>
    <dbReference type="NCBI Taxonomy" id="33945"/>
    <lineage>
        <taxon>Bacteria</taxon>
        <taxon>Bacillati</taxon>
        <taxon>Bacillota</taxon>
        <taxon>Bacilli</taxon>
        <taxon>Lactobacillales</taxon>
        <taxon>Enterococcaceae</taxon>
        <taxon>Enterococcus</taxon>
    </lineage>
</organism>
<name>A0A437UN34_ENTAV</name>
<reference evidence="1 2" key="1">
    <citation type="submission" date="2018-12" db="EMBL/GenBank/DDBJ databases">
        <title>A novel vanA-carrying plasmid in a clinical isolate of Enterococcus avium.</title>
        <authorList>
            <person name="Bernasconi O.J."/>
            <person name="Luzzaro F."/>
            <person name="Endimiani A."/>
        </authorList>
    </citation>
    <scope>NUCLEOTIDE SEQUENCE [LARGE SCALE GENOMIC DNA]</scope>
    <source>
        <strain evidence="1 2">LC0559/18</strain>
    </source>
</reference>
<dbReference type="EMBL" id="RYZS01000001">
    <property type="protein sequence ID" value="RVU95039.1"/>
    <property type="molecule type" value="Genomic_DNA"/>
</dbReference>
<protein>
    <submittedName>
        <fullName evidence="1">Uncharacterized protein</fullName>
    </submittedName>
</protein>
<evidence type="ECO:0000313" key="1">
    <source>
        <dbReference type="EMBL" id="RVU95039.1"/>
    </source>
</evidence>
<accession>A0A437UN34</accession>
<gene>
    <name evidence="1" type="ORF">EK398_09305</name>
</gene>
<dbReference type="InterPro" id="IPR046004">
    <property type="entry name" value="DUF5960"/>
</dbReference>
<proteinExistence type="predicted"/>
<comment type="caution">
    <text evidence="1">The sequence shown here is derived from an EMBL/GenBank/DDBJ whole genome shotgun (WGS) entry which is preliminary data.</text>
</comment>
<sequence>MESAFLTLNTDDLEFDYHTENSEKFTKDFLNYVITDVPLFALQDEFLYLMNRRKLTYFKIPGYKCVDGQDHIFYFTLRHIEENPRIKVYRYLGIDLEKHGLMKRSE</sequence>
<dbReference type="AlphaFoldDB" id="A0A437UN34"/>
<dbReference type="Proteomes" id="UP000288388">
    <property type="component" value="Unassembled WGS sequence"/>
</dbReference>